<dbReference type="AlphaFoldDB" id="A0A9P8I3P2"/>
<name>A0A9P8I3P2_9PEZI</name>
<sequence length="133" mass="15527">MELEEMLDLSLESLSTELLLNSGYKRPAQSWLKAIDNYTDKRDHLYKLQVARCMDLTLGAARKSVWERVFSLLFDPKAEVVTTTTYDILLEASLRRSPNFDELERLLKVPRTSKNQEALEVLDRSVIFLLVYW</sequence>
<evidence type="ECO:0000313" key="1">
    <source>
        <dbReference type="EMBL" id="KAH0534127.1"/>
    </source>
</evidence>
<protein>
    <submittedName>
        <fullName evidence="1">Uncharacterized protein</fullName>
    </submittedName>
</protein>
<dbReference type="EMBL" id="JAGHQM010004507">
    <property type="protein sequence ID" value="KAH0534127.1"/>
    <property type="molecule type" value="Genomic_DNA"/>
</dbReference>
<evidence type="ECO:0000313" key="2">
    <source>
        <dbReference type="Proteomes" id="UP000750711"/>
    </source>
</evidence>
<proteinExistence type="predicted"/>
<keyword evidence="2" id="KW-1185">Reference proteome</keyword>
<comment type="caution">
    <text evidence="1">The sequence shown here is derived from an EMBL/GenBank/DDBJ whole genome shotgun (WGS) entry which is preliminary data.</text>
</comment>
<organism evidence="1 2">
    <name type="scientific">Trichoglossum hirsutum</name>
    <dbReference type="NCBI Taxonomy" id="265104"/>
    <lineage>
        <taxon>Eukaryota</taxon>
        <taxon>Fungi</taxon>
        <taxon>Dikarya</taxon>
        <taxon>Ascomycota</taxon>
        <taxon>Pezizomycotina</taxon>
        <taxon>Geoglossomycetes</taxon>
        <taxon>Geoglossales</taxon>
        <taxon>Geoglossaceae</taxon>
        <taxon>Trichoglossum</taxon>
    </lineage>
</organism>
<dbReference type="Proteomes" id="UP000750711">
    <property type="component" value="Unassembled WGS sequence"/>
</dbReference>
<feature type="non-terminal residue" evidence="1">
    <location>
        <position position="133"/>
    </location>
</feature>
<reference evidence="1" key="1">
    <citation type="submission" date="2021-03" db="EMBL/GenBank/DDBJ databases">
        <title>Comparative genomics and phylogenomic investigation of the class Geoglossomycetes provide insights into ecological specialization and systematics.</title>
        <authorList>
            <person name="Melie T."/>
            <person name="Pirro S."/>
            <person name="Miller A.N."/>
            <person name="Quandt A."/>
        </authorList>
    </citation>
    <scope>NUCLEOTIDE SEQUENCE</scope>
    <source>
        <strain evidence="1">CAQ_001_2017</strain>
    </source>
</reference>
<gene>
    <name evidence="1" type="ORF">GP486_008931</name>
</gene>
<accession>A0A9P8I3P2</accession>